<dbReference type="EMBL" id="BAAACA010000005">
    <property type="protein sequence ID" value="GAA0581641.1"/>
    <property type="molecule type" value="Genomic_DNA"/>
</dbReference>
<gene>
    <name evidence="1" type="ORF">GCM10010394_07900</name>
</gene>
<dbReference type="PANTHER" id="PTHR38009">
    <property type="entry name" value="CONSERVED HYPOTHETICAL PHAGE TAIL PROTEIN"/>
    <property type="match status" value="1"/>
</dbReference>
<dbReference type="PANTHER" id="PTHR38009:SF1">
    <property type="entry name" value="CONSERVED HYPOTHETICAL PHAGE TAIL PROTEIN"/>
    <property type="match status" value="1"/>
</dbReference>
<accession>A0ABP3Q8I4</accession>
<dbReference type="InterPro" id="IPR011747">
    <property type="entry name" value="CHP02241"/>
</dbReference>
<dbReference type="InterPro" id="IPR010667">
    <property type="entry name" value="Phage_T4_Gp19"/>
</dbReference>
<protein>
    <recommendedName>
        <fullName evidence="3">Phage tail protein</fullName>
    </recommendedName>
</protein>
<dbReference type="Proteomes" id="UP001500668">
    <property type="component" value="Unassembled WGS sequence"/>
</dbReference>
<keyword evidence="2" id="KW-1185">Reference proteome</keyword>
<organism evidence="1 2">
    <name type="scientific">Streptomyces crystallinus</name>
    <dbReference type="NCBI Taxonomy" id="68191"/>
    <lineage>
        <taxon>Bacteria</taxon>
        <taxon>Bacillati</taxon>
        <taxon>Actinomycetota</taxon>
        <taxon>Actinomycetes</taxon>
        <taxon>Kitasatosporales</taxon>
        <taxon>Streptomycetaceae</taxon>
        <taxon>Streptomyces</taxon>
    </lineage>
</organism>
<name>A0ABP3Q8I4_9ACTN</name>
<evidence type="ECO:0000313" key="1">
    <source>
        <dbReference type="EMBL" id="GAA0581641.1"/>
    </source>
</evidence>
<comment type="caution">
    <text evidence="1">The sequence shown here is derived from an EMBL/GenBank/DDBJ whole genome shotgun (WGS) entry which is preliminary data.</text>
</comment>
<reference evidence="2" key="1">
    <citation type="journal article" date="2019" name="Int. J. Syst. Evol. Microbiol.">
        <title>The Global Catalogue of Microorganisms (GCM) 10K type strain sequencing project: providing services to taxonomists for standard genome sequencing and annotation.</title>
        <authorList>
            <consortium name="The Broad Institute Genomics Platform"/>
            <consortium name="The Broad Institute Genome Sequencing Center for Infectious Disease"/>
            <person name="Wu L."/>
            <person name="Ma J."/>
        </authorList>
    </citation>
    <scope>NUCLEOTIDE SEQUENCE [LARGE SCALE GENOMIC DNA]</scope>
    <source>
        <strain evidence="2">JCM 5067</strain>
    </source>
</reference>
<dbReference type="Pfam" id="PF06841">
    <property type="entry name" value="Phage_T4_gp19"/>
    <property type="match status" value="1"/>
</dbReference>
<evidence type="ECO:0000313" key="2">
    <source>
        <dbReference type="Proteomes" id="UP001500668"/>
    </source>
</evidence>
<sequence length="122" mass="13431">MSLDDGFPSYRFSVSLGRYAVESVRSVSGLGAARCGDVVVVRGTDRSREFTDWVASGNAAADGGALRQNVRITEYDARRRPVHTYHLSNAWARQWDAPAPDADGTDTAEETVTIRYEDMTVE</sequence>
<dbReference type="RefSeq" id="WP_344070055.1">
    <property type="nucleotide sequence ID" value="NZ_BAAACA010000005.1"/>
</dbReference>
<proteinExistence type="predicted"/>
<evidence type="ECO:0008006" key="3">
    <source>
        <dbReference type="Google" id="ProtNLM"/>
    </source>
</evidence>